<feature type="chain" id="PRO_5005189809" evidence="3">
    <location>
        <begin position="26"/>
        <end position="238"/>
    </location>
</feature>
<evidence type="ECO:0000313" key="4">
    <source>
        <dbReference type="EMBL" id="CEM27033.1"/>
    </source>
</evidence>
<gene>
    <name evidence="4" type="ORF">Cvel_21323</name>
</gene>
<keyword evidence="3" id="KW-0732">Signal</keyword>
<sequence length="238" mass="25971">MSGKVVFSACLLLSILWSLFSSTEGQTDLVPSFPDIGEVFGNFSGRKKVPNTTFLEDLFLYPLIQIKNLNIFDHYLGEDYMNPLPDGVTTTARRRRLKPSEDLDGTALLPPSVFLFGLSSVEGISFLFRGGSELCVLSLLGLFTLLWLWLATFCSFMPKDLVRERRRGTTESGQAGSSGQASFPGRCARRHPRSKSPLESIPKQGAVGGGSVTEGNQPVKFRIGISNAPTAVPSTNFD</sequence>
<evidence type="ECO:0000256" key="1">
    <source>
        <dbReference type="SAM" id="MobiDB-lite"/>
    </source>
</evidence>
<accession>A0A0G4GCJ4</accession>
<protein>
    <submittedName>
        <fullName evidence="4">Uncharacterized protein</fullName>
    </submittedName>
</protein>
<name>A0A0G4GCJ4_9ALVE</name>
<feature type="compositionally biased region" description="Low complexity" evidence="1">
    <location>
        <begin position="172"/>
        <end position="182"/>
    </location>
</feature>
<reference evidence="4" key="1">
    <citation type="submission" date="2014-11" db="EMBL/GenBank/DDBJ databases">
        <authorList>
            <person name="Otto D Thomas"/>
            <person name="Naeem Raeece"/>
        </authorList>
    </citation>
    <scope>NUCLEOTIDE SEQUENCE</scope>
</reference>
<feature type="transmembrane region" description="Helical" evidence="2">
    <location>
        <begin position="136"/>
        <end position="157"/>
    </location>
</feature>
<feature type="region of interest" description="Disordered" evidence="1">
    <location>
        <begin position="167"/>
        <end position="217"/>
    </location>
</feature>
<keyword evidence="2" id="KW-1133">Transmembrane helix</keyword>
<keyword evidence="2" id="KW-0812">Transmembrane</keyword>
<organism evidence="4">
    <name type="scientific">Chromera velia CCMP2878</name>
    <dbReference type="NCBI Taxonomy" id="1169474"/>
    <lineage>
        <taxon>Eukaryota</taxon>
        <taxon>Sar</taxon>
        <taxon>Alveolata</taxon>
        <taxon>Colpodellida</taxon>
        <taxon>Chromeraceae</taxon>
        <taxon>Chromera</taxon>
    </lineage>
</organism>
<feature type="signal peptide" evidence="3">
    <location>
        <begin position="1"/>
        <end position="25"/>
    </location>
</feature>
<dbReference type="AlphaFoldDB" id="A0A0G4GCJ4"/>
<evidence type="ECO:0000256" key="2">
    <source>
        <dbReference type="SAM" id="Phobius"/>
    </source>
</evidence>
<proteinExistence type="predicted"/>
<dbReference type="EMBL" id="CDMZ01001090">
    <property type="protein sequence ID" value="CEM27033.1"/>
    <property type="molecule type" value="Genomic_DNA"/>
</dbReference>
<keyword evidence="2" id="KW-0472">Membrane</keyword>
<evidence type="ECO:0000256" key="3">
    <source>
        <dbReference type="SAM" id="SignalP"/>
    </source>
</evidence>
<dbReference type="VEuPathDB" id="CryptoDB:Cvel_21323"/>